<dbReference type="GO" id="GO:0003677">
    <property type="term" value="F:DNA binding"/>
    <property type="evidence" value="ECO:0007669"/>
    <property type="project" value="UniProtKB-KW"/>
</dbReference>
<dbReference type="EMBL" id="KX523699">
    <property type="protein sequence ID" value="ANW46769.1"/>
    <property type="molecule type" value="Genomic_DNA"/>
</dbReference>
<evidence type="ECO:0000259" key="4">
    <source>
        <dbReference type="PROSITE" id="PS51032"/>
    </source>
</evidence>
<evidence type="ECO:0000313" key="5">
    <source>
        <dbReference type="EMBL" id="ANW46769.1"/>
    </source>
</evidence>
<keyword evidence="3" id="KW-0804">Transcription</keyword>
<dbReference type="Gene3D" id="3.30.730.10">
    <property type="entry name" value="AP2/ERF domain"/>
    <property type="match status" value="1"/>
</dbReference>
<reference evidence="5" key="1">
    <citation type="submission" date="2016-09" db="EMBL/GenBank/DDBJ databases">
        <authorList>
            <person name="Liu Y."/>
            <person name="Bai C."/>
            <person name="Tong Y."/>
            <person name="Mi Z."/>
            <person name="An X."/>
            <person name="Huang Y."/>
            <person name="Li P."/>
            <person name="Yuan X."/>
            <person name="Niu W."/>
            <person name="Liu H."/>
        </authorList>
    </citation>
    <scope>NUCLEOTIDE SEQUENCE</scope>
</reference>
<keyword evidence="6" id="KW-1185">Reference proteome</keyword>
<dbReference type="OrthoDB" id="21336at10239"/>
<dbReference type="GO" id="GO:0003700">
    <property type="term" value="F:DNA-binding transcription factor activity"/>
    <property type="evidence" value="ECO:0007669"/>
    <property type="project" value="InterPro"/>
</dbReference>
<accession>A0A1B1W266</accession>
<dbReference type="InterPro" id="IPR016177">
    <property type="entry name" value="DNA-bd_dom_sf"/>
</dbReference>
<keyword evidence="5" id="KW-0255">Endonuclease</keyword>
<dbReference type="KEGG" id="vg:30308667"/>
<evidence type="ECO:0000256" key="1">
    <source>
        <dbReference type="ARBA" id="ARBA00023015"/>
    </source>
</evidence>
<dbReference type="GeneID" id="30308667"/>
<dbReference type="RefSeq" id="YP_009322781.1">
    <property type="nucleotide sequence ID" value="NC_031924.1"/>
</dbReference>
<dbReference type="SMART" id="SM00380">
    <property type="entry name" value="AP2"/>
    <property type="match status" value="1"/>
</dbReference>
<name>A0A1B1W266_9CAUD</name>
<dbReference type="InterPro" id="IPR001471">
    <property type="entry name" value="AP2/ERF_dom"/>
</dbReference>
<feature type="domain" description="AP2/ERF" evidence="4">
    <location>
        <begin position="109"/>
        <end position="163"/>
    </location>
</feature>
<dbReference type="SUPFAM" id="SSF54060">
    <property type="entry name" value="His-Me finger endonucleases"/>
    <property type="match status" value="1"/>
</dbReference>
<protein>
    <submittedName>
        <fullName evidence="5">Homing endonuclease</fullName>
    </submittedName>
</protein>
<keyword evidence="1" id="KW-0805">Transcription regulation</keyword>
<keyword evidence="5" id="KW-0378">Hydrolase</keyword>
<sequence>MLTQKELKSLLSYNADSGVFKWLVNKSISVKKGDVAGRKNKSNHITIMINGVRYQASHLAWLYVKGEMPSKAIDHINGIRSDNRIVNLREATLSQNAMNRIKAANNTSGYKGVSFHKQSGKWQASIKIDGKQKYLGLFSSPRQAHNAYVNAAKVIFGEFSRFC</sequence>
<dbReference type="GO" id="GO:0004519">
    <property type="term" value="F:endonuclease activity"/>
    <property type="evidence" value="ECO:0007669"/>
    <property type="project" value="UniProtKB-KW"/>
</dbReference>
<keyword evidence="2" id="KW-0238">DNA-binding</keyword>
<dbReference type="Gene3D" id="3.90.75.20">
    <property type="match status" value="1"/>
</dbReference>
<dbReference type="Pfam" id="PF13392">
    <property type="entry name" value="HNH_3"/>
    <property type="match status" value="1"/>
</dbReference>
<dbReference type="InterPro" id="IPR036955">
    <property type="entry name" value="AP2/ERF_dom_sf"/>
</dbReference>
<evidence type="ECO:0000313" key="6">
    <source>
        <dbReference type="Proteomes" id="UP000202982"/>
    </source>
</evidence>
<dbReference type="Proteomes" id="UP000202982">
    <property type="component" value="Segment"/>
</dbReference>
<organism evidence="5 6">
    <name type="scientific">Salmonella phage IME207</name>
    <dbReference type="NCBI Taxonomy" id="1873985"/>
    <lineage>
        <taxon>Viruses</taxon>
        <taxon>Duplodnaviria</taxon>
        <taxon>Heunggongvirae</taxon>
        <taxon>Uroviricota</taxon>
        <taxon>Caudoviricetes</taxon>
        <taxon>Shuimuvirus</taxon>
        <taxon>Shuimuvirus IME207</taxon>
    </lineage>
</organism>
<dbReference type="InterPro" id="IPR044925">
    <property type="entry name" value="His-Me_finger_sf"/>
</dbReference>
<proteinExistence type="predicted"/>
<dbReference type="PROSITE" id="PS51032">
    <property type="entry name" value="AP2_ERF"/>
    <property type="match status" value="1"/>
</dbReference>
<dbReference type="InterPro" id="IPR003615">
    <property type="entry name" value="HNH_nuc"/>
</dbReference>
<keyword evidence="5" id="KW-0540">Nuclease</keyword>
<evidence type="ECO:0000256" key="3">
    <source>
        <dbReference type="ARBA" id="ARBA00023163"/>
    </source>
</evidence>
<dbReference type="SUPFAM" id="SSF54171">
    <property type="entry name" value="DNA-binding domain"/>
    <property type="match status" value="1"/>
</dbReference>
<evidence type="ECO:0000256" key="2">
    <source>
        <dbReference type="ARBA" id="ARBA00023125"/>
    </source>
</evidence>